<dbReference type="SFLD" id="SFLDS00005">
    <property type="entry name" value="Isoprenoid_Synthase_Type_I"/>
    <property type="match status" value="1"/>
</dbReference>
<dbReference type="FunFam" id="1.50.10.130:FF:000001">
    <property type="entry name" value="Isoprene synthase, chloroplastic"/>
    <property type="match status" value="1"/>
</dbReference>
<keyword evidence="4" id="KW-0460">Magnesium</keyword>
<evidence type="ECO:0000256" key="5">
    <source>
        <dbReference type="ARBA" id="ARBA00023239"/>
    </source>
</evidence>
<name>A0A067KIB0_JATCU</name>
<dbReference type="GO" id="GO:0120251">
    <property type="term" value="P:hydrocarbon biosynthetic process"/>
    <property type="evidence" value="ECO:0007669"/>
    <property type="project" value="UniProtKB-ARBA"/>
</dbReference>
<feature type="domain" description="Terpene synthase N-terminal" evidence="6">
    <location>
        <begin position="22"/>
        <end position="193"/>
    </location>
</feature>
<evidence type="ECO:0000313" key="8">
    <source>
        <dbReference type="EMBL" id="KDP31579.1"/>
    </source>
</evidence>
<dbReference type="Gene3D" id="1.10.600.10">
    <property type="entry name" value="Farnesyl Diphosphate Synthase"/>
    <property type="match status" value="2"/>
</dbReference>
<sequence length="594" mass="69072">MAFQAATQRAQVRRTAEFHPSVWGDYFIKHVSDNNIESVWSEEAEVLKKEVREMLSSAAGKPSEQLNLIDAIQRLGIAYHFEGQIEEALKQIYTTYQNLNDDDDLYTVALRFRLLRQEGSNVSTDVFNKFKDSEGNFKEYLIKDVQGLLSLYEASYLSIQGETILDEACEFTKTHLMATQLSSPLAHQVSHALRWPVRRGLPRKEAWHYFSIYKQSEEHSETLLKLAKLDYNIVQKLHQKDMSSITKGLPRKEAWHYFSIYKQREEHSETLLKLAKLDYNIVQKLHQKDMSRVTKWWIDLDFTTKLPFARDRVIECSFWALGTFSEPHFVFARKVLSKAVAMLSVMDDIYDVHGTFEELELFTKVIESWDISMKDQLPDYMKVYFQALLDFYSEIEEETTKEGRSFCVHYAKEAMKKQVGAYIIEARWFNNDYVPTFEEYISNAVISSTYPILITLSFCAMGEVASKQVFDWLFPEPKLLYTASGLARLIDDIMSHEFEQERGHVASAVECCMKQYGVSKQEAYEKLNKIVANMWKDLNEELMKEIDIPKPILMCILNIVRVMDVVYKDEDSYTHSNTSLKDILATFLVNPVAV</sequence>
<dbReference type="Gene3D" id="1.50.10.130">
    <property type="entry name" value="Terpene synthase, N-terminal domain"/>
    <property type="match status" value="1"/>
</dbReference>
<dbReference type="AlphaFoldDB" id="A0A067KIB0"/>
<comment type="similarity">
    <text evidence="2">Belongs to the terpene synthase family.</text>
</comment>
<feature type="domain" description="Terpene synthase metal-binding" evidence="7">
    <location>
        <begin position="299"/>
        <end position="537"/>
    </location>
</feature>
<dbReference type="InterPro" id="IPR050148">
    <property type="entry name" value="Terpene_synthase-like"/>
</dbReference>
<dbReference type="Pfam" id="PF01397">
    <property type="entry name" value="Terpene_synth"/>
    <property type="match status" value="1"/>
</dbReference>
<dbReference type="SUPFAM" id="SSF48576">
    <property type="entry name" value="Terpenoid synthases"/>
    <property type="match status" value="1"/>
</dbReference>
<evidence type="ECO:0000259" key="7">
    <source>
        <dbReference type="Pfam" id="PF03936"/>
    </source>
</evidence>
<dbReference type="Pfam" id="PF03936">
    <property type="entry name" value="Terpene_synth_C"/>
    <property type="match status" value="1"/>
</dbReference>
<evidence type="ECO:0000256" key="3">
    <source>
        <dbReference type="ARBA" id="ARBA00022723"/>
    </source>
</evidence>
<dbReference type="InterPro" id="IPR001906">
    <property type="entry name" value="Terpene_synth_N"/>
</dbReference>
<dbReference type="SFLD" id="SFLDG01019">
    <property type="entry name" value="Terpene_Cyclase_Like_1_C_Termi"/>
    <property type="match status" value="1"/>
</dbReference>
<dbReference type="InterPro" id="IPR008949">
    <property type="entry name" value="Isoprenoid_synthase_dom_sf"/>
</dbReference>
<evidence type="ECO:0000259" key="6">
    <source>
        <dbReference type="Pfam" id="PF01397"/>
    </source>
</evidence>
<dbReference type="STRING" id="180498.A0A067KIB0"/>
<dbReference type="FunFam" id="1.10.600.10:FF:000007">
    <property type="entry name" value="Isoprene synthase, chloroplastic"/>
    <property type="match status" value="1"/>
</dbReference>
<dbReference type="GO" id="GO:0010333">
    <property type="term" value="F:terpene synthase activity"/>
    <property type="evidence" value="ECO:0007669"/>
    <property type="project" value="InterPro"/>
</dbReference>
<dbReference type="EMBL" id="KK914612">
    <property type="protein sequence ID" value="KDP31579.1"/>
    <property type="molecule type" value="Genomic_DNA"/>
</dbReference>
<keyword evidence="5" id="KW-0456">Lyase</keyword>
<dbReference type="InterPro" id="IPR005630">
    <property type="entry name" value="Terpene_synthase_metal-bd"/>
</dbReference>
<accession>A0A067KIB0</accession>
<dbReference type="GO" id="GO:0016102">
    <property type="term" value="P:diterpenoid biosynthetic process"/>
    <property type="evidence" value="ECO:0007669"/>
    <property type="project" value="InterPro"/>
</dbReference>
<evidence type="ECO:0000313" key="9">
    <source>
        <dbReference type="Proteomes" id="UP000027138"/>
    </source>
</evidence>
<gene>
    <name evidence="8" type="ORF">JCGZ_14804</name>
</gene>
<evidence type="ECO:0000256" key="1">
    <source>
        <dbReference type="ARBA" id="ARBA00001946"/>
    </source>
</evidence>
<dbReference type="CDD" id="cd00684">
    <property type="entry name" value="Terpene_cyclase_plant_C1"/>
    <property type="match status" value="1"/>
</dbReference>
<dbReference type="InterPro" id="IPR008930">
    <property type="entry name" value="Terpenoid_cyclase/PrenylTrfase"/>
</dbReference>
<proteinExistence type="inferred from homology"/>
<dbReference type="GO" id="GO:0000287">
    <property type="term" value="F:magnesium ion binding"/>
    <property type="evidence" value="ECO:0007669"/>
    <property type="project" value="InterPro"/>
</dbReference>
<keyword evidence="9" id="KW-1185">Reference proteome</keyword>
<dbReference type="OrthoDB" id="829987at2759"/>
<dbReference type="PANTHER" id="PTHR31225:SF113">
    <property type="entry name" value="TERPENE SYNTHASE 3-RELATED"/>
    <property type="match status" value="1"/>
</dbReference>
<organism evidence="8 9">
    <name type="scientific">Jatropha curcas</name>
    <name type="common">Barbados nut</name>
    <dbReference type="NCBI Taxonomy" id="180498"/>
    <lineage>
        <taxon>Eukaryota</taxon>
        <taxon>Viridiplantae</taxon>
        <taxon>Streptophyta</taxon>
        <taxon>Embryophyta</taxon>
        <taxon>Tracheophyta</taxon>
        <taxon>Spermatophyta</taxon>
        <taxon>Magnoliopsida</taxon>
        <taxon>eudicotyledons</taxon>
        <taxon>Gunneridae</taxon>
        <taxon>Pentapetalae</taxon>
        <taxon>rosids</taxon>
        <taxon>fabids</taxon>
        <taxon>Malpighiales</taxon>
        <taxon>Euphorbiaceae</taxon>
        <taxon>Crotonoideae</taxon>
        <taxon>Jatropheae</taxon>
        <taxon>Jatropha</taxon>
    </lineage>
</organism>
<protein>
    <submittedName>
        <fullName evidence="8">Uncharacterized protein</fullName>
    </submittedName>
</protein>
<comment type="cofactor">
    <cofactor evidence="1">
        <name>Mg(2+)</name>
        <dbReference type="ChEBI" id="CHEBI:18420"/>
    </cofactor>
</comment>
<evidence type="ECO:0000256" key="4">
    <source>
        <dbReference type="ARBA" id="ARBA00022842"/>
    </source>
</evidence>
<dbReference type="SUPFAM" id="SSF48239">
    <property type="entry name" value="Terpenoid cyclases/Protein prenyltransferases"/>
    <property type="match status" value="1"/>
</dbReference>
<dbReference type="InterPro" id="IPR036965">
    <property type="entry name" value="Terpene_synth_N_sf"/>
</dbReference>
<dbReference type="Proteomes" id="UP000027138">
    <property type="component" value="Unassembled WGS sequence"/>
</dbReference>
<keyword evidence="3" id="KW-0479">Metal-binding</keyword>
<dbReference type="PANTHER" id="PTHR31225">
    <property type="entry name" value="OS04G0344100 PROTEIN-RELATED"/>
    <property type="match status" value="1"/>
</dbReference>
<reference evidence="8 9" key="1">
    <citation type="journal article" date="2014" name="PLoS ONE">
        <title>Global Analysis of Gene Expression Profiles in Physic Nut (Jatropha curcas L.) Seedlings Exposed to Salt Stress.</title>
        <authorList>
            <person name="Zhang L."/>
            <person name="Zhang C."/>
            <person name="Wu P."/>
            <person name="Chen Y."/>
            <person name="Li M."/>
            <person name="Jiang H."/>
            <person name="Wu G."/>
        </authorList>
    </citation>
    <scope>NUCLEOTIDE SEQUENCE [LARGE SCALE GENOMIC DNA]</scope>
    <source>
        <strain evidence="9">cv. GZQX0401</strain>
        <tissue evidence="8">Young leaves</tissue>
    </source>
</reference>
<dbReference type="InterPro" id="IPR034741">
    <property type="entry name" value="Terpene_cyclase-like_1_C"/>
</dbReference>
<dbReference type="InterPro" id="IPR044814">
    <property type="entry name" value="Terpene_cyclase_plant_C1"/>
</dbReference>
<evidence type="ECO:0000256" key="2">
    <source>
        <dbReference type="ARBA" id="ARBA00006333"/>
    </source>
</evidence>